<name>A0A5J5BUY8_9ASTE</name>
<protein>
    <submittedName>
        <fullName evidence="2">Uncharacterized protein</fullName>
    </submittedName>
</protein>
<evidence type="ECO:0000313" key="3">
    <source>
        <dbReference type="Proteomes" id="UP000325577"/>
    </source>
</evidence>
<dbReference type="EMBL" id="CM018033">
    <property type="protein sequence ID" value="KAA8545392.1"/>
    <property type="molecule type" value="Genomic_DNA"/>
</dbReference>
<feature type="region of interest" description="Disordered" evidence="1">
    <location>
        <begin position="1"/>
        <end position="36"/>
    </location>
</feature>
<proteinExistence type="predicted"/>
<keyword evidence="3" id="KW-1185">Reference proteome</keyword>
<gene>
    <name evidence="2" type="ORF">F0562_020176</name>
</gene>
<organism evidence="2 3">
    <name type="scientific">Nyssa sinensis</name>
    <dbReference type="NCBI Taxonomy" id="561372"/>
    <lineage>
        <taxon>Eukaryota</taxon>
        <taxon>Viridiplantae</taxon>
        <taxon>Streptophyta</taxon>
        <taxon>Embryophyta</taxon>
        <taxon>Tracheophyta</taxon>
        <taxon>Spermatophyta</taxon>
        <taxon>Magnoliopsida</taxon>
        <taxon>eudicotyledons</taxon>
        <taxon>Gunneridae</taxon>
        <taxon>Pentapetalae</taxon>
        <taxon>asterids</taxon>
        <taxon>Cornales</taxon>
        <taxon>Nyssaceae</taxon>
        <taxon>Nyssa</taxon>
    </lineage>
</organism>
<evidence type="ECO:0000256" key="1">
    <source>
        <dbReference type="SAM" id="MobiDB-lite"/>
    </source>
</evidence>
<feature type="compositionally biased region" description="Basic and acidic residues" evidence="1">
    <location>
        <begin position="14"/>
        <end position="23"/>
    </location>
</feature>
<accession>A0A5J5BUY8</accession>
<sequence length="146" mass="16600">MATTSNVTDPVETTLKEKEDPRITGRRGRSKSKDVAASMEARLERMERAVADIGVQLEDEIPSSATLEAAVEDLRGEALGALNSMADTLRQEFQRQLDQVFAELASFQISCSSRRWHDEKHHYQGARMEWRRLRWPQNELEVATGL</sequence>
<dbReference type="Proteomes" id="UP000325577">
    <property type="component" value="Linkage Group LG10"/>
</dbReference>
<reference evidence="2 3" key="1">
    <citation type="submission" date="2019-09" db="EMBL/GenBank/DDBJ databases">
        <title>A chromosome-level genome assembly of the Chinese tupelo Nyssa sinensis.</title>
        <authorList>
            <person name="Yang X."/>
            <person name="Kang M."/>
            <person name="Yang Y."/>
            <person name="Xiong H."/>
            <person name="Wang M."/>
            <person name="Zhang Z."/>
            <person name="Wang Z."/>
            <person name="Wu H."/>
            <person name="Ma T."/>
            <person name="Liu J."/>
            <person name="Xi Z."/>
        </authorList>
    </citation>
    <scope>NUCLEOTIDE SEQUENCE [LARGE SCALE GENOMIC DNA]</scope>
    <source>
        <strain evidence="2">J267</strain>
        <tissue evidence="2">Leaf</tissue>
    </source>
</reference>
<evidence type="ECO:0000313" key="2">
    <source>
        <dbReference type="EMBL" id="KAA8545392.1"/>
    </source>
</evidence>
<dbReference type="OrthoDB" id="1750119at2759"/>
<dbReference type="AlphaFoldDB" id="A0A5J5BUY8"/>